<accession>A0A1G1KRC8</accession>
<dbReference type="Proteomes" id="UP000178187">
    <property type="component" value="Unassembled WGS sequence"/>
</dbReference>
<dbReference type="Pfam" id="PF13614">
    <property type="entry name" value="AAA_31"/>
    <property type="match status" value="1"/>
</dbReference>
<evidence type="ECO:0000256" key="5">
    <source>
        <dbReference type="ARBA" id="ARBA00023137"/>
    </source>
</evidence>
<evidence type="ECO:0000256" key="4">
    <source>
        <dbReference type="ARBA" id="ARBA00022840"/>
    </source>
</evidence>
<keyword evidence="4" id="KW-0067">ATP-binding</keyword>
<comment type="caution">
    <text evidence="7">The sequence shown here is derived from an EMBL/GenBank/DDBJ whole genome shotgun (WGS) entry which is preliminary data.</text>
</comment>
<reference evidence="7 8" key="1">
    <citation type="journal article" date="2016" name="Nat. Commun.">
        <title>Thousands of microbial genomes shed light on interconnected biogeochemical processes in an aquifer system.</title>
        <authorList>
            <person name="Anantharaman K."/>
            <person name="Brown C.T."/>
            <person name="Hug L.A."/>
            <person name="Sharon I."/>
            <person name="Castelle C.J."/>
            <person name="Probst A.J."/>
            <person name="Thomas B.C."/>
            <person name="Singh A."/>
            <person name="Wilkins M.J."/>
            <person name="Karaoz U."/>
            <person name="Brodie E.L."/>
            <person name="Williams K.H."/>
            <person name="Hubbard S.S."/>
            <person name="Banfield J.F."/>
        </authorList>
    </citation>
    <scope>NUCLEOTIDE SEQUENCE [LARGE SCALE GENOMIC DNA]</scope>
</reference>
<evidence type="ECO:0000259" key="6">
    <source>
        <dbReference type="Pfam" id="PF13614"/>
    </source>
</evidence>
<dbReference type="EMBL" id="MHFR01000063">
    <property type="protein sequence ID" value="OGW95447.1"/>
    <property type="molecule type" value="Genomic_DNA"/>
</dbReference>
<keyword evidence="1" id="KW-0808">Transferase</keyword>
<dbReference type="AlphaFoldDB" id="A0A1G1KRC8"/>
<protein>
    <recommendedName>
        <fullName evidence="6">AAA domain-containing protein</fullName>
    </recommendedName>
</protein>
<dbReference type="SUPFAM" id="SSF52540">
    <property type="entry name" value="P-loop containing nucleoside triphosphate hydrolases"/>
    <property type="match status" value="1"/>
</dbReference>
<evidence type="ECO:0000313" key="7">
    <source>
        <dbReference type="EMBL" id="OGW95447.1"/>
    </source>
</evidence>
<dbReference type="PANTHER" id="PTHR32309:SF31">
    <property type="entry name" value="CAPSULAR EXOPOLYSACCHARIDE FAMILY"/>
    <property type="match status" value="1"/>
</dbReference>
<evidence type="ECO:0000313" key="8">
    <source>
        <dbReference type="Proteomes" id="UP000178187"/>
    </source>
</evidence>
<sequence>MSKYTKALEKIQQNKLEKEHGESPYISAFNMNESENEKSIDWQHGIVKIKNAIPDRRVVTFHFSDASVSEQYRMLKLNLKNHLAGDFPKVIMVSSSVNGEGKSVTAANLAVSLAEDANTKVALVDADLRRGRIGEYMGIGRKLEGVSEFLMSEDHLNIKKIMYKSVIENLIVIPAGKLMINPSRLISSGKIRELVTELRAYFDYVIVDTPPIMPVADAGIIGRDVDGLLMVIQVGRTPKSVIAHSNQLFKQTGAKLLGYVLTNVEYQSSDYKYYRYNYYRDGMEKERKGMGGWISKKAKKAGTGFQNLEENFNQWWDKKVLKKESQQTGDEGHET</sequence>
<dbReference type="InterPro" id="IPR050445">
    <property type="entry name" value="Bact_polysacc_biosynth/exp"/>
</dbReference>
<evidence type="ECO:0000256" key="2">
    <source>
        <dbReference type="ARBA" id="ARBA00022741"/>
    </source>
</evidence>
<dbReference type="Gene3D" id="3.40.50.300">
    <property type="entry name" value="P-loop containing nucleotide triphosphate hydrolases"/>
    <property type="match status" value="1"/>
</dbReference>
<dbReference type="PANTHER" id="PTHR32309">
    <property type="entry name" value="TYROSINE-PROTEIN KINASE"/>
    <property type="match status" value="1"/>
</dbReference>
<dbReference type="NCBIfam" id="TIGR01007">
    <property type="entry name" value="eps_fam"/>
    <property type="match status" value="1"/>
</dbReference>
<dbReference type="GO" id="GO:0005524">
    <property type="term" value="F:ATP binding"/>
    <property type="evidence" value="ECO:0007669"/>
    <property type="project" value="UniProtKB-KW"/>
</dbReference>
<evidence type="ECO:0000256" key="1">
    <source>
        <dbReference type="ARBA" id="ARBA00022679"/>
    </source>
</evidence>
<keyword evidence="3" id="KW-0418">Kinase</keyword>
<dbReference type="GO" id="GO:0004713">
    <property type="term" value="F:protein tyrosine kinase activity"/>
    <property type="evidence" value="ECO:0007669"/>
    <property type="project" value="UniProtKB-KW"/>
</dbReference>
<name>A0A1G1KRC8_9BACT</name>
<dbReference type="InterPro" id="IPR027417">
    <property type="entry name" value="P-loop_NTPase"/>
</dbReference>
<dbReference type="CDD" id="cd05387">
    <property type="entry name" value="BY-kinase"/>
    <property type="match status" value="1"/>
</dbReference>
<organism evidence="7 8">
    <name type="scientific">Candidatus Danuiimicrobium aquiferis</name>
    <dbReference type="NCBI Taxonomy" id="1801832"/>
    <lineage>
        <taxon>Bacteria</taxon>
        <taxon>Pseudomonadati</taxon>
        <taxon>Candidatus Omnitrophota</taxon>
        <taxon>Candidatus Danuiimicrobium</taxon>
    </lineage>
</organism>
<keyword evidence="5" id="KW-0829">Tyrosine-protein kinase</keyword>
<evidence type="ECO:0000256" key="3">
    <source>
        <dbReference type="ARBA" id="ARBA00022777"/>
    </source>
</evidence>
<keyword evidence="2" id="KW-0547">Nucleotide-binding</keyword>
<gene>
    <name evidence="7" type="ORF">A3G33_10750</name>
</gene>
<proteinExistence type="predicted"/>
<feature type="domain" description="AAA" evidence="6">
    <location>
        <begin position="89"/>
        <end position="215"/>
    </location>
</feature>
<dbReference type="InterPro" id="IPR005702">
    <property type="entry name" value="Wzc-like_C"/>
</dbReference>
<dbReference type="InterPro" id="IPR025669">
    <property type="entry name" value="AAA_dom"/>
</dbReference>